<evidence type="ECO:0000313" key="5">
    <source>
        <dbReference type="EMBL" id="SDK36640.1"/>
    </source>
</evidence>
<dbReference type="InterPro" id="IPR014729">
    <property type="entry name" value="Rossmann-like_a/b/a_fold"/>
</dbReference>
<accession>A0A1G9BC27</accession>
<dbReference type="InterPro" id="IPR004821">
    <property type="entry name" value="Cyt_trans-like"/>
</dbReference>
<evidence type="ECO:0000256" key="2">
    <source>
        <dbReference type="ARBA" id="ARBA00022777"/>
    </source>
</evidence>
<dbReference type="OrthoDB" id="9812992at2"/>
<dbReference type="SUPFAM" id="SSF54211">
    <property type="entry name" value="Ribosomal protein S5 domain 2-like"/>
    <property type="match status" value="1"/>
</dbReference>
<evidence type="ECO:0000259" key="3">
    <source>
        <dbReference type="Pfam" id="PF01467"/>
    </source>
</evidence>
<dbReference type="GO" id="GO:0042352">
    <property type="term" value="P:GDP-L-fucose salvage"/>
    <property type="evidence" value="ECO:0007669"/>
    <property type="project" value="TreeGrafter"/>
</dbReference>
<dbReference type="STRING" id="1075417.SAMN05421823_102566"/>
<keyword evidence="6" id="KW-1185">Reference proteome</keyword>
<name>A0A1G9BC27_9BACT</name>
<proteinExistence type="predicted"/>
<sequence length="449" mass="49906">MIDRLRKKVLTAEGLERLRKENSDKTIVFATGCYDILQSGHAVFFHQCKDLGDLLVVGVGRDQTLTQLKGPGRPVNPEQNRLFLIAAMHDVDYVVLNDDALQPGKIDFQQVMHLLRPDVFVLNDDDSSIEPKQALCSQVGTTIKFVSRVVPPELEATSTTNIINKINYGLKAPLRIDFAGGWTDIPYIMYGEKGYVSNVAISPLIEYRNGAFNFAGYPRGSGLSTSTAVKVLEMLNSKTYNAEGRTLTQIGEDLFNLENKELNWFIGRQDQYGIVFGGFHTFEFGDDYGKPLPLDVSRDTLEAFRKHLLLLHTGVSRNAQSAVEGVYKNHKTDDGRKALQQLAEYGRTFGEALAQGDFRACADIMAANWEAQKLLTPASTNENLDAMYDFALENGAWGGKICGAGGGGAFVFCCDDPEALKNAMKRRFVDCFEISFEFEYQDVKTLNPI</sequence>
<dbReference type="Proteomes" id="UP000198510">
    <property type="component" value="Unassembled WGS sequence"/>
</dbReference>
<dbReference type="EMBL" id="FNFO01000002">
    <property type="protein sequence ID" value="SDK36640.1"/>
    <property type="molecule type" value="Genomic_DNA"/>
</dbReference>
<dbReference type="SUPFAM" id="SSF55060">
    <property type="entry name" value="GHMP Kinase, C-terminal domain"/>
    <property type="match status" value="1"/>
</dbReference>
<dbReference type="GO" id="GO:0050201">
    <property type="term" value="F:fucokinase activity"/>
    <property type="evidence" value="ECO:0007669"/>
    <property type="project" value="TreeGrafter"/>
</dbReference>
<evidence type="ECO:0000256" key="1">
    <source>
        <dbReference type="ARBA" id="ARBA00022679"/>
    </source>
</evidence>
<dbReference type="AlphaFoldDB" id="A0A1G9BC27"/>
<dbReference type="Pfam" id="PF01467">
    <property type="entry name" value="CTP_transf_like"/>
    <property type="match status" value="1"/>
</dbReference>
<dbReference type="RefSeq" id="WP_089680326.1">
    <property type="nucleotide sequence ID" value="NZ_FNFO01000002.1"/>
</dbReference>
<dbReference type="NCBIfam" id="TIGR00125">
    <property type="entry name" value="cyt_tran_rel"/>
    <property type="match status" value="1"/>
</dbReference>
<dbReference type="PANTHER" id="PTHR32463">
    <property type="entry name" value="L-FUCOSE KINASE"/>
    <property type="match status" value="1"/>
</dbReference>
<dbReference type="SUPFAM" id="SSF52374">
    <property type="entry name" value="Nucleotidylyl transferase"/>
    <property type="match status" value="1"/>
</dbReference>
<protein>
    <submittedName>
        <fullName evidence="5">Cytidyltransferase-like domain-containing protein</fullName>
    </submittedName>
</protein>
<dbReference type="PRINTS" id="PR00959">
    <property type="entry name" value="MEVGALKINASE"/>
</dbReference>
<evidence type="ECO:0000259" key="4">
    <source>
        <dbReference type="Pfam" id="PF08544"/>
    </source>
</evidence>
<feature type="domain" description="GHMP kinase C-terminal" evidence="4">
    <location>
        <begin position="351"/>
        <end position="428"/>
    </location>
</feature>
<dbReference type="InterPro" id="IPR052203">
    <property type="entry name" value="GHMP_Kinase-Related"/>
</dbReference>
<dbReference type="Gene3D" id="3.30.230.120">
    <property type="match status" value="2"/>
</dbReference>
<dbReference type="InterPro" id="IPR020568">
    <property type="entry name" value="Ribosomal_Su5_D2-typ_SF"/>
</dbReference>
<feature type="domain" description="Cytidyltransferase-like" evidence="3">
    <location>
        <begin position="30"/>
        <end position="126"/>
    </location>
</feature>
<dbReference type="InterPro" id="IPR036554">
    <property type="entry name" value="GHMP_kinase_C_sf"/>
</dbReference>
<evidence type="ECO:0000313" key="6">
    <source>
        <dbReference type="Proteomes" id="UP000198510"/>
    </source>
</evidence>
<dbReference type="Gene3D" id="3.40.50.620">
    <property type="entry name" value="HUPs"/>
    <property type="match status" value="1"/>
</dbReference>
<keyword evidence="1 5" id="KW-0808">Transferase</keyword>
<dbReference type="Pfam" id="PF08544">
    <property type="entry name" value="GHMP_kinases_C"/>
    <property type="match status" value="1"/>
</dbReference>
<dbReference type="PANTHER" id="PTHR32463:SF0">
    <property type="entry name" value="L-FUCOSE KINASE"/>
    <property type="match status" value="1"/>
</dbReference>
<keyword evidence="2" id="KW-0418">Kinase</keyword>
<organism evidence="5 6">
    <name type="scientific">Catalinimonas alkaloidigena</name>
    <dbReference type="NCBI Taxonomy" id="1075417"/>
    <lineage>
        <taxon>Bacteria</taxon>
        <taxon>Pseudomonadati</taxon>
        <taxon>Bacteroidota</taxon>
        <taxon>Cytophagia</taxon>
        <taxon>Cytophagales</taxon>
        <taxon>Catalimonadaceae</taxon>
        <taxon>Catalinimonas</taxon>
    </lineage>
</organism>
<reference evidence="5 6" key="1">
    <citation type="submission" date="2016-10" db="EMBL/GenBank/DDBJ databases">
        <authorList>
            <person name="de Groot N.N."/>
        </authorList>
    </citation>
    <scope>NUCLEOTIDE SEQUENCE [LARGE SCALE GENOMIC DNA]</scope>
    <source>
        <strain evidence="5 6">DSM 25186</strain>
    </source>
</reference>
<gene>
    <name evidence="5" type="ORF">SAMN05421823_102566</name>
</gene>
<dbReference type="InterPro" id="IPR013750">
    <property type="entry name" value="GHMP_kinase_C_dom"/>
</dbReference>